<keyword evidence="7" id="KW-0067">ATP-binding</keyword>
<keyword evidence="4" id="KW-0158">Chromosome</keyword>
<evidence type="ECO:0000313" key="14">
    <source>
        <dbReference type="Proteomes" id="UP000694701"/>
    </source>
</evidence>
<dbReference type="GO" id="GO:0000724">
    <property type="term" value="P:double-strand break repair via homologous recombination"/>
    <property type="evidence" value="ECO:0007669"/>
    <property type="project" value="TreeGrafter"/>
</dbReference>
<keyword evidence="12" id="KW-1133">Transmembrane helix</keyword>
<sequence>MKRIYIMQVGFICYDVIMVKLNLLVIESSRQFHQAKENFSNKARQVKGLEAIICQLTEIINTKHNVYAELKVYLSVCCKCYFDSMLSQRGYIGKMTFDHENETLSISVQPGGGGRATLRDMRSLSGGERSFSTMCFILSLWAIAEAPFRALDEFDAYMDFVNRRISMDMMLKIAASQHYRQFIFLTTEGMSSLHGNSLIRILRLSDPDRSQSALPYGQTNTE</sequence>
<evidence type="ECO:0000256" key="1">
    <source>
        <dbReference type="ARBA" id="ARBA00004123"/>
    </source>
</evidence>
<dbReference type="Ensembl" id="ENSCCRT00020128657.1">
    <property type="protein sequence ID" value="ENSCCRP00020118033.1"/>
    <property type="gene ID" value="ENSCCRG00020053073.1"/>
</dbReference>
<dbReference type="InterPro" id="IPR027417">
    <property type="entry name" value="P-loop_NTPase"/>
</dbReference>
<evidence type="ECO:0000256" key="11">
    <source>
        <dbReference type="ARBA" id="ARBA00023242"/>
    </source>
</evidence>
<evidence type="ECO:0000256" key="6">
    <source>
        <dbReference type="ARBA" id="ARBA00022763"/>
    </source>
</evidence>
<dbReference type="SUPFAM" id="SSF52540">
    <property type="entry name" value="P-loop containing nucleoside triphosphate hydrolases"/>
    <property type="match status" value="1"/>
</dbReference>
<keyword evidence="9" id="KW-0233">DNA recombination</keyword>
<dbReference type="GO" id="GO:0005524">
    <property type="term" value="F:ATP binding"/>
    <property type="evidence" value="ECO:0007669"/>
    <property type="project" value="UniProtKB-KW"/>
</dbReference>
<accession>A0A8C2L1V0</accession>
<feature type="transmembrane region" description="Helical" evidence="12">
    <location>
        <begin position="6"/>
        <end position="26"/>
    </location>
</feature>
<dbReference type="GO" id="GO:0003697">
    <property type="term" value="F:single-stranded DNA binding"/>
    <property type="evidence" value="ECO:0007669"/>
    <property type="project" value="TreeGrafter"/>
</dbReference>
<keyword evidence="6" id="KW-0227">DNA damage</keyword>
<evidence type="ECO:0000256" key="4">
    <source>
        <dbReference type="ARBA" id="ARBA00022454"/>
    </source>
</evidence>
<keyword evidence="11" id="KW-0539">Nucleus</keyword>
<evidence type="ECO:0000256" key="3">
    <source>
        <dbReference type="ARBA" id="ARBA00006793"/>
    </source>
</evidence>
<evidence type="ECO:0000256" key="5">
    <source>
        <dbReference type="ARBA" id="ARBA00022741"/>
    </source>
</evidence>
<comment type="subcellular location">
    <subcellularLocation>
        <location evidence="2">Chromosome</location>
    </subcellularLocation>
    <subcellularLocation>
        <location evidence="1">Nucleus</location>
    </subcellularLocation>
</comment>
<evidence type="ECO:0008006" key="15">
    <source>
        <dbReference type="Google" id="ProtNLM"/>
    </source>
</evidence>
<name>A0A8C2L1V0_CYPCA</name>
<dbReference type="PANTHER" id="PTHR19306">
    <property type="entry name" value="STRUCTURAL MAINTENANCE OF CHROMOSOMES 5,6 SMC5, SMC6"/>
    <property type="match status" value="1"/>
</dbReference>
<dbReference type="AlphaFoldDB" id="A0A8C2L1V0"/>
<evidence type="ECO:0000256" key="2">
    <source>
        <dbReference type="ARBA" id="ARBA00004286"/>
    </source>
</evidence>
<dbReference type="GO" id="GO:0035861">
    <property type="term" value="C:site of double-strand break"/>
    <property type="evidence" value="ECO:0007669"/>
    <property type="project" value="TreeGrafter"/>
</dbReference>
<evidence type="ECO:0000256" key="7">
    <source>
        <dbReference type="ARBA" id="ARBA00022840"/>
    </source>
</evidence>
<keyword evidence="5" id="KW-0547">Nucleotide-binding</keyword>
<dbReference type="Proteomes" id="UP000694701">
    <property type="component" value="Unplaced"/>
</dbReference>
<dbReference type="GO" id="GO:0030915">
    <property type="term" value="C:Smc5-Smc6 complex"/>
    <property type="evidence" value="ECO:0007669"/>
    <property type="project" value="TreeGrafter"/>
</dbReference>
<dbReference type="GO" id="GO:0005634">
    <property type="term" value="C:nucleus"/>
    <property type="evidence" value="ECO:0007669"/>
    <property type="project" value="UniProtKB-SubCell"/>
</dbReference>
<keyword evidence="8" id="KW-0175">Coiled coil</keyword>
<comment type="similarity">
    <text evidence="3">Belongs to the SMC family. SMC6 subfamily.</text>
</comment>
<keyword evidence="12" id="KW-0472">Membrane</keyword>
<protein>
    <recommendedName>
        <fullName evidence="15">RecF/RecN/SMC N-terminal domain-containing protein</fullName>
    </recommendedName>
</protein>
<dbReference type="PANTHER" id="PTHR19306:SF7">
    <property type="entry name" value="SI:DKEY-119F1.1"/>
    <property type="match status" value="1"/>
</dbReference>
<organism evidence="13 14">
    <name type="scientific">Cyprinus carpio</name>
    <name type="common">Common carp</name>
    <dbReference type="NCBI Taxonomy" id="7962"/>
    <lineage>
        <taxon>Eukaryota</taxon>
        <taxon>Metazoa</taxon>
        <taxon>Chordata</taxon>
        <taxon>Craniata</taxon>
        <taxon>Vertebrata</taxon>
        <taxon>Euteleostomi</taxon>
        <taxon>Actinopterygii</taxon>
        <taxon>Neopterygii</taxon>
        <taxon>Teleostei</taxon>
        <taxon>Ostariophysi</taxon>
        <taxon>Cypriniformes</taxon>
        <taxon>Cyprinidae</taxon>
        <taxon>Cyprininae</taxon>
        <taxon>Cyprinus</taxon>
    </lineage>
</organism>
<keyword evidence="12" id="KW-0812">Transmembrane</keyword>
<evidence type="ECO:0000256" key="9">
    <source>
        <dbReference type="ARBA" id="ARBA00023172"/>
    </source>
</evidence>
<evidence type="ECO:0000256" key="12">
    <source>
        <dbReference type="SAM" id="Phobius"/>
    </source>
</evidence>
<keyword evidence="10" id="KW-0234">DNA repair</keyword>
<reference evidence="13" key="1">
    <citation type="submission" date="2025-08" db="UniProtKB">
        <authorList>
            <consortium name="Ensembl"/>
        </authorList>
    </citation>
    <scope>IDENTIFICATION</scope>
</reference>
<evidence type="ECO:0000313" key="13">
    <source>
        <dbReference type="Ensembl" id="ENSCCRP00020118033.1"/>
    </source>
</evidence>
<dbReference type="Gene3D" id="3.40.50.300">
    <property type="entry name" value="P-loop containing nucleotide triphosphate hydrolases"/>
    <property type="match status" value="1"/>
</dbReference>
<dbReference type="GO" id="GO:0003684">
    <property type="term" value="F:damaged DNA binding"/>
    <property type="evidence" value="ECO:0007669"/>
    <property type="project" value="TreeGrafter"/>
</dbReference>
<proteinExistence type="inferred from homology"/>
<evidence type="ECO:0000256" key="10">
    <source>
        <dbReference type="ARBA" id="ARBA00023204"/>
    </source>
</evidence>
<evidence type="ECO:0000256" key="8">
    <source>
        <dbReference type="ARBA" id="ARBA00023054"/>
    </source>
</evidence>